<dbReference type="InterPro" id="IPR001932">
    <property type="entry name" value="PPM-type_phosphatase-like_dom"/>
</dbReference>
<proteinExistence type="predicted"/>
<evidence type="ECO:0000313" key="3">
    <source>
        <dbReference type="EMBL" id="GAA3230972.1"/>
    </source>
</evidence>
<gene>
    <name evidence="3" type="ORF">GCM10010468_61830</name>
</gene>
<accession>A0ABP6QHE6</accession>
<organism evidence="3 4">
    <name type="scientific">Actinocorallia longicatena</name>
    <dbReference type="NCBI Taxonomy" id="111803"/>
    <lineage>
        <taxon>Bacteria</taxon>
        <taxon>Bacillati</taxon>
        <taxon>Actinomycetota</taxon>
        <taxon>Actinomycetes</taxon>
        <taxon>Streptosporangiales</taxon>
        <taxon>Thermomonosporaceae</taxon>
        <taxon>Actinocorallia</taxon>
    </lineage>
</organism>
<sequence>MTFLQIVCIFTSGACLLNGIRGVIAHAPFAVPAGLGRMTGPDRPAVPQHSEPRAIRAPSGASGLEPRYVGRTPSPVSVLLPASVLSDQPSVQAEHGMWQNVTVRAASRRGRSHMRRGEPLQDAFMVLPSEDRRWIIAVIADGVGGSAYAEVAARTAVASTIRELGLHLRNAVNGPTPAGWRAVFSEVAADVGDARKSVHGYPGTDRKPLPSTTVVAMVAPADARPGDTVFVAGIGDSMALLLRGGTGQWEGILGPSGSSSDSGNDPTAALPADLGDLRTLEHGWARDEVLMLATDGFARGLGRGNSLRDDLAKAWRRPPELLSFLRDVEFKSATFDDDRTVVALWQGAFDRQVK</sequence>
<evidence type="ECO:0000256" key="1">
    <source>
        <dbReference type="SAM" id="MobiDB-lite"/>
    </source>
</evidence>
<dbReference type="PROSITE" id="PS51746">
    <property type="entry name" value="PPM_2"/>
    <property type="match status" value="1"/>
</dbReference>
<dbReference type="SUPFAM" id="SSF81606">
    <property type="entry name" value="PP2C-like"/>
    <property type="match status" value="1"/>
</dbReference>
<protein>
    <recommendedName>
        <fullName evidence="2">PPM-type phosphatase domain-containing protein</fullName>
    </recommendedName>
</protein>
<evidence type="ECO:0000259" key="2">
    <source>
        <dbReference type="PROSITE" id="PS51746"/>
    </source>
</evidence>
<keyword evidence="4" id="KW-1185">Reference proteome</keyword>
<comment type="caution">
    <text evidence="3">The sequence shown here is derived from an EMBL/GenBank/DDBJ whole genome shotgun (WGS) entry which is preliminary data.</text>
</comment>
<reference evidence="4" key="1">
    <citation type="journal article" date="2019" name="Int. J. Syst. Evol. Microbiol.">
        <title>The Global Catalogue of Microorganisms (GCM) 10K type strain sequencing project: providing services to taxonomists for standard genome sequencing and annotation.</title>
        <authorList>
            <consortium name="The Broad Institute Genomics Platform"/>
            <consortium name="The Broad Institute Genome Sequencing Center for Infectious Disease"/>
            <person name="Wu L."/>
            <person name="Ma J."/>
        </authorList>
    </citation>
    <scope>NUCLEOTIDE SEQUENCE [LARGE SCALE GENOMIC DNA]</scope>
    <source>
        <strain evidence="4">JCM 9377</strain>
    </source>
</reference>
<evidence type="ECO:0000313" key="4">
    <source>
        <dbReference type="Proteomes" id="UP001501237"/>
    </source>
</evidence>
<dbReference type="Proteomes" id="UP001501237">
    <property type="component" value="Unassembled WGS sequence"/>
</dbReference>
<dbReference type="EMBL" id="BAAAUV010000021">
    <property type="protein sequence ID" value="GAA3230972.1"/>
    <property type="molecule type" value="Genomic_DNA"/>
</dbReference>
<dbReference type="Pfam" id="PF13672">
    <property type="entry name" value="PP2C_2"/>
    <property type="match status" value="1"/>
</dbReference>
<name>A0ABP6QHE6_9ACTN</name>
<dbReference type="Gene3D" id="3.60.40.10">
    <property type="entry name" value="PPM-type phosphatase domain"/>
    <property type="match status" value="1"/>
</dbReference>
<feature type="region of interest" description="Disordered" evidence="1">
    <location>
        <begin position="40"/>
        <end position="64"/>
    </location>
</feature>
<dbReference type="RefSeq" id="WP_344835381.1">
    <property type="nucleotide sequence ID" value="NZ_BAAAUV010000021.1"/>
</dbReference>
<dbReference type="InterPro" id="IPR036457">
    <property type="entry name" value="PPM-type-like_dom_sf"/>
</dbReference>
<feature type="domain" description="PPM-type phosphatase" evidence="2">
    <location>
        <begin position="102"/>
        <end position="354"/>
    </location>
</feature>